<dbReference type="Gene3D" id="1.25.40.10">
    <property type="entry name" value="Tetratricopeptide repeat domain"/>
    <property type="match status" value="1"/>
</dbReference>
<comment type="caution">
    <text evidence="1">The sequence shown here is derived from an EMBL/GenBank/DDBJ whole genome shotgun (WGS) entry which is preliminary data.</text>
</comment>
<gene>
    <name evidence="1" type="ORF">BD821_10424</name>
</gene>
<organism evidence="1 2">
    <name type="scientific">Clostridium algidicarnis DSM 15099</name>
    <dbReference type="NCBI Taxonomy" id="1121295"/>
    <lineage>
        <taxon>Bacteria</taxon>
        <taxon>Bacillati</taxon>
        <taxon>Bacillota</taxon>
        <taxon>Clostridia</taxon>
        <taxon>Eubacteriales</taxon>
        <taxon>Clostridiaceae</taxon>
        <taxon>Clostridium</taxon>
    </lineage>
</organism>
<dbReference type="SUPFAM" id="SSF48452">
    <property type="entry name" value="TPR-like"/>
    <property type="match status" value="1"/>
</dbReference>
<evidence type="ECO:0000313" key="1">
    <source>
        <dbReference type="EMBL" id="PPK48765.1"/>
    </source>
</evidence>
<dbReference type="AlphaFoldDB" id="A0A2S6FYR6"/>
<evidence type="ECO:0000313" key="2">
    <source>
        <dbReference type="Proteomes" id="UP000239863"/>
    </source>
</evidence>
<sequence>MISNSKRLFRILVVLSLTFIFSGCDFYDVPSSLISSPKLSANEDFEDIDSVDIDKLRILVQKFMPKGGKLLEESKTSGKKNIVSIDVDGDLNNELIVLFKDDSNFKKGFFVLKENSGEWVKIYERSLEGNSISTLKTLTVKNKEDKRLLVGYLISGNAGTDFYLYDFKDDNVKEVSMGRWNRMEIINTPDKEEDKNLVFGAQVNEFNKDYSSYVIGFDGEKFYAAEDFYDDYYTKNVEYYKGELIQEMNNELIWYYYIESQIKSKQYTKALESLNEVFKSKEDKNGEPTIQVGYYKFLILKAEALNGLGEYSQATDILNKIKNIGSLNDNDYFYNEPKEYSTIDIYYELGVAYKGLGDKVKSEKCFKYAIEEFEKLSLDDSFSENPTSNILKQVIYYPLSKEINNK</sequence>
<dbReference type="OrthoDB" id="1925762at2"/>
<accession>A0A2S6FYR6</accession>
<dbReference type="STRING" id="37659.GCA_000703125_00879"/>
<dbReference type="EMBL" id="PTIS01000004">
    <property type="protein sequence ID" value="PPK48765.1"/>
    <property type="molecule type" value="Genomic_DNA"/>
</dbReference>
<name>A0A2S6FYR6_9CLOT</name>
<dbReference type="PROSITE" id="PS51257">
    <property type="entry name" value="PROKAR_LIPOPROTEIN"/>
    <property type="match status" value="1"/>
</dbReference>
<protein>
    <recommendedName>
        <fullName evidence="3">Tetratricopeptide repeat protein</fullName>
    </recommendedName>
</protein>
<dbReference type="RefSeq" id="WP_104409501.1">
    <property type="nucleotide sequence ID" value="NZ_PTIS01000004.1"/>
</dbReference>
<dbReference type="InterPro" id="IPR011990">
    <property type="entry name" value="TPR-like_helical_dom_sf"/>
</dbReference>
<proteinExistence type="predicted"/>
<dbReference type="InterPro" id="IPR019734">
    <property type="entry name" value="TPR_rpt"/>
</dbReference>
<dbReference type="SMART" id="SM00028">
    <property type="entry name" value="TPR"/>
    <property type="match status" value="2"/>
</dbReference>
<evidence type="ECO:0008006" key="3">
    <source>
        <dbReference type="Google" id="ProtNLM"/>
    </source>
</evidence>
<dbReference type="Proteomes" id="UP000239863">
    <property type="component" value="Unassembled WGS sequence"/>
</dbReference>
<reference evidence="1 2" key="1">
    <citation type="submission" date="2018-02" db="EMBL/GenBank/DDBJ databases">
        <title>Genomic Encyclopedia of Archaeal and Bacterial Type Strains, Phase II (KMG-II): from individual species to whole genera.</title>
        <authorList>
            <person name="Goeker M."/>
        </authorList>
    </citation>
    <scope>NUCLEOTIDE SEQUENCE [LARGE SCALE GENOMIC DNA]</scope>
    <source>
        <strain evidence="1 2">DSM 15099</strain>
    </source>
</reference>